<dbReference type="HOGENOM" id="CLU_059329_0_0_5"/>
<protein>
    <recommendedName>
        <fullName evidence="8">Metalloprotease</fullName>
    </recommendedName>
</protein>
<sequence length="314" mass="33563">MRYDDFRRSDNIDDRRDDSGGFGGGGGGFGFPMGGGGGLGIGTVIVLGLIGWAVGIDPRILIGGAEILTGGQQAPTYQTDRRTGSPPKAGAPTDEMGSMIAGVLGEIDDRWSEIFSASGQTYRGPRIVLFRNATNGGRCGMAQSAMGPFYCPPDRQIFLDTGFFREVETRFRGCSGNACKFTAAYIIAHEAGHHIQNLLGILDKARQMQEQAGSKAQANAIQVRVELQADCLSGVWVNREEKKRPGFLEAGDIDAALQTASAIGDDTLQRQSTGRVVPDSFTHGSAAQRKRWFMTGYQQGSVQACNTFAPGVQL</sequence>
<dbReference type="Proteomes" id="UP000001095">
    <property type="component" value="Unassembled WGS sequence"/>
</dbReference>
<accession>K8NWJ8</accession>
<dbReference type="AlphaFoldDB" id="K8NWJ8"/>
<comment type="caution">
    <text evidence="6">The sequence shown here is derived from an EMBL/GenBank/DDBJ whole genome shotgun (WGS) entry which is preliminary data.</text>
</comment>
<name>K8NWJ8_9BRAD</name>
<dbReference type="PATRIC" id="fig|883079.3.peg.3922"/>
<evidence type="ECO:0008006" key="8">
    <source>
        <dbReference type="Google" id="ProtNLM"/>
    </source>
</evidence>
<reference evidence="6 7" key="1">
    <citation type="submission" date="2012-04" db="EMBL/GenBank/DDBJ databases">
        <title>The Genome Sequence of Afipia clevelandensis ATCC 49720.</title>
        <authorList>
            <consortium name="The Broad Institute Genome Sequencing Platform"/>
            <person name="Earl A."/>
            <person name="Ward D."/>
            <person name="Feldgarden M."/>
            <person name="Gevers D."/>
            <person name="Huys G."/>
            <person name="Walker B."/>
            <person name="Young S.K."/>
            <person name="Zeng Q."/>
            <person name="Gargeya S."/>
            <person name="Fitzgerald M."/>
            <person name="Haas B."/>
            <person name="Abouelleil A."/>
            <person name="Alvarado L."/>
            <person name="Arachchi H.M."/>
            <person name="Berlin A."/>
            <person name="Chapman S.B."/>
            <person name="Goldberg J."/>
            <person name="Griggs A."/>
            <person name="Gujja S."/>
            <person name="Hansen M."/>
            <person name="Howarth C."/>
            <person name="Imamovic A."/>
            <person name="Larimer J."/>
            <person name="McCowen C."/>
            <person name="Montmayeur A."/>
            <person name="Murphy C."/>
            <person name="Neiman D."/>
            <person name="Pearson M."/>
            <person name="Priest M."/>
            <person name="Roberts A."/>
            <person name="Saif S."/>
            <person name="Shea T."/>
            <person name="Sisk P."/>
            <person name="Sykes S."/>
            <person name="Wortman J."/>
            <person name="Nusbaum C."/>
            <person name="Birren B."/>
        </authorList>
    </citation>
    <scope>NUCLEOTIDE SEQUENCE [LARGE SCALE GENOMIC DNA]</scope>
    <source>
        <strain evidence="6 7">ATCC 49720</strain>
    </source>
</reference>
<organism evidence="6 7">
    <name type="scientific">Afipia clevelandensis ATCC 49720</name>
    <dbReference type="NCBI Taxonomy" id="883079"/>
    <lineage>
        <taxon>Bacteria</taxon>
        <taxon>Pseudomonadati</taxon>
        <taxon>Pseudomonadota</taxon>
        <taxon>Alphaproteobacteria</taxon>
        <taxon>Hyphomicrobiales</taxon>
        <taxon>Nitrobacteraceae</taxon>
        <taxon>Afipia</taxon>
    </lineage>
</organism>
<gene>
    <name evidence="6" type="ORF">HMPREF9696_03841</name>
</gene>
<dbReference type="RefSeq" id="WP_002714711.1">
    <property type="nucleotide sequence ID" value="NZ_KB375281.1"/>
</dbReference>
<evidence type="ECO:0000256" key="3">
    <source>
        <dbReference type="ARBA" id="ARBA00022989"/>
    </source>
</evidence>
<dbReference type="EMBL" id="AGWY01000015">
    <property type="protein sequence ID" value="EKS32864.1"/>
    <property type="molecule type" value="Genomic_DNA"/>
</dbReference>
<proteinExistence type="predicted"/>
<dbReference type="PANTHER" id="PTHR30168">
    <property type="entry name" value="PUTATIVE MEMBRANE PROTEIN YPFJ"/>
    <property type="match status" value="1"/>
</dbReference>
<evidence type="ECO:0000256" key="1">
    <source>
        <dbReference type="ARBA" id="ARBA00004167"/>
    </source>
</evidence>
<evidence type="ECO:0000256" key="2">
    <source>
        <dbReference type="ARBA" id="ARBA00022692"/>
    </source>
</evidence>
<evidence type="ECO:0000313" key="6">
    <source>
        <dbReference type="EMBL" id="EKS32864.1"/>
    </source>
</evidence>
<keyword evidence="7" id="KW-1185">Reference proteome</keyword>
<comment type="subcellular location">
    <subcellularLocation>
        <location evidence="1">Membrane</location>
        <topology evidence="1">Single-pass membrane protein</topology>
    </subcellularLocation>
</comment>
<dbReference type="PANTHER" id="PTHR30168:SF0">
    <property type="entry name" value="INNER MEMBRANE PROTEIN"/>
    <property type="match status" value="1"/>
</dbReference>
<feature type="compositionally biased region" description="Basic and acidic residues" evidence="5">
    <location>
        <begin position="1"/>
        <end position="19"/>
    </location>
</feature>
<dbReference type="GO" id="GO:0016020">
    <property type="term" value="C:membrane"/>
    <property type="evidence" value="ECO:0007669"/>
    <property type="project" value="UniProtKB-SubCell"/>
</dbReference>
<dbReference type="Pfam" id="PF04228">
    <property type="entry name" value="Zn_peptidase"/>
    <property type="match status" value="1"/>
</dbReference>
<dbReference type="OrthoDB" id="9774900at2"/>
<evidence type="ECO:0000256" key="5">
    <source>
        <dbReference type="SAM" id="MobiDB-lite"/>
    </source>
</evidence>
<keyword evidence="3" id="KW-1133">Transmembrane helix</keyword>
<evidence type="ECO:0000313" key="7">
    <source>
        <dbReference type="Proteomes" id="UP000001095"/>
    </source>
</evidence>
<feature type="region of interest" description="Disordered" evidence="5">
    <location>
        <begin position="73"/>
        <end position="95"/>
    </location>
</feature>
<keyword evidence="2" id="KW-0812">Transmembrane</keyword>
<keyword evidence="4" id="KW-0472">Membrane</keyword>
<dbReference type="InterPro" id="IPR007343">
    <property type="entry name" value="Uncharacterised_pept_Zn_put"/>
</dbReference>
<evidence type="ECO:0000256" key="4">
    <source>
        <dbReference type="ARBA" id="ARBA00023136"/>
    </source>
</evidence>
<feature type="region of interest" description="Disordered" evidence="5">
    <location>
        <begin position="1"/>
        <end position="23"/>
    </location>
</feature>